<dbReference type="GO" id="GO:0005737">
    <property type="term" value="C:cytoplasm"/>
    <property type="evidence" value="ECO:0007669"/>
    <property type="project" value="UniProtKB-ARBA"/>
</dbReference>
<dbReference type="GO" id="GO:0003723">
    <property type="term" value="F:RNA binding"/>
    <property type="evidence" value="ECO:0007669"/>
    <property type="project" value="UniProtKB-KW"/>
</dbReference>
<dbReference type="OrthoDB" id="339151at2759"/>
<reference evidence="4 5" key="1">
    <citation type="journal article" date="2011" name="Science">
        <title>The Selaginella genome identifies genetic changes associated with the evolution of vascular plants.</title>
        <authorList>
            <person name="Banks J.A."/>
            <person name="Nishiyama T."/>
            <person name="Hasebe M."/>
            <person name="Bowman J.L."/>
            <person name="Gribskov M."/>
            <person name="dePamphilis C."/>
            <person name="Albert V.A."/>
            <person name="Aono N."/>
            <person name="Aoyama T."/>
            <person name="Ambrose B.A."/>
            <person name="Ashton N.W."/>
            <person name="Axtell M.J."/>
            <person name="Barker E."/>
            <person name="Barker M.S."/>
            <person name="Bennetzen J.L."/>
            <person name="Bonawitz N.D."/>
            <person name="Chapple C."/>
            <person name="Cheng C."/>
            <person name="Correa L.G."/>
            <person name="Dacre M."/>
            <person name="DeBarry J."/>
            <person name="Dreyer I."/>
            <person name="Elias M."/>
            <person name="Engstrom E.M."/>
            <person name="Estelle M."/>
            <person name="Feng L."/>
            <person name="Finet C."/>
            <person name="Floyd S.K."/>
            <person name="Frommer W.B."/>
            <person name="Fujita T."/>
            <person name="Gramzow L."/>
            <person name="Gutensohn M."/>
            <person name="Harholt J."/>
            <person name="Hattori M."/>
            <person name="Heyl A."/>
            <person name="Hirai T."/>
            <person name="Hiwatashi Y."/>
            <person name="Ishikawa M."/>
            <person name="Iwata M."/>
            <person name="Karol K.G."/>
            <person name="Koehler B."/>
            <person name="Kolukisaoglu U."/>
            <person name="Kubo M."/>
            <person name="Kurata T."/>
            <person name="Lalonde S."/>
            <person name="Li K."/>
            <person name="Li Y."/>
            <person name="Litt A."/>
            <person name="Lyons E."/>
            <person name="Manning G."/>
            <person name="Maruyama T."/>
            <person name="Michael T.P."/>
            <person name="Mikami K."/>
            <person name="Miyazaki S."/>
            <person name="Morinaga S."/>
            <person name="Murata T."/>
            <person name="Mueller-Roeber B."/>
            <person name="Nelson D.R."/>
            <person name="Obara M."/>
            <person name="Oguri Y."/>
            <person name="Olmstead R.G."/>
            <person name="Onodera N."/>
            <person name="Petersen B.L."/>
            <person name="Pils B."/>
            <person name="Prigge M."/>
            <person name="Rensing S.A."/>
            <person name="Riano-Pachon D.M."/>
            <person name="Roberts A.W."/>
            <person name="Sato Y."/>
            <person name="Scheller H.V."/>
            <person name="Schulz B."/>
            <person name="Schulz C."/>
            <person name="Shakirov E.V."/>
            <person name="Shibagaki N."/>
            <person name="Shinohara N."/>
            <person name="Shippen D.E."/>
            <person name="Soerensen I."/>
            <person name="Sotooka R."/>
            <person name="Sugimoto N."/>
            <person name="Sugita M."/>
            <person name="Sumikawa N."/>
            <person name="Tanurdzic M."/>
            <person name="Theissen G."/>
            <person name="Ulvskov P."/>
            <person name="Wakazuki S."/>
            <person name="Weng J.K."/>
            <person name="Willats W.W."/>
            <person name="Wipf D."/>
            <person name="Wolf P.G."/>
            <person name="Yang L."/>
            <person name="Zimmer A.D."/>
            <person name="Zhu Q."/>
            <person name="Mitros T."/>
            <person name="Hellsten U."/>
            <person name="Loque D."/>
            <person name="Otillar R."/>
            <person name="Salamov A."/>
            <person name="Schmutz J."/>
            <person name="Shapiro H."/>
            <person name="Lindquist E."/>
            <person name="Lucas S."/>
            <person name="Rokhsar D."/>
            <person name="Grigoriev I.V."/>
        </authorList>
    </citation>
    <scope>NUCLEOTIDE SEQUENCE [LARGE SCALE GENOMIC DNA]</scope>
</reference>
<dbReference type="InterPro" id="IPR018222">
    <property type="entry name" value="Nuclear_transport_factor_2_euk"/>
</dbReference>
<dbReference type="Pfam" id="PF02136">
    <property type="entry name" value="NTF2"/>
    <property type="match status" value="1"/>
</dbReference>
<dbReference type="InterPro" id="IPR032710">
    <property type="entry name" value="NTF2-like_dom_sf"/>
</dbReference>
<dbReference type="Gene3D" id="3.10.450.50">
    <property type="match status" value="1"/>
</dbReference>
<evidence type="ECO:0000313" key="4">
    <source>
        <dbReference type="EMBL" id="EFJ36758.1"/>
    </source>
</evidence>
<dbReference type="Proteomes" id="UP000001514">
    <property type="component" value="Unassembled WGS sequence"/>
</dbReference>
<name>D8QRC6_SELML</name>
<dbReference type="EMBL" id="GL377566">
    <property type="protein sequence ID" value="EFJ36758.1"/>
    <property type="molecule type" value="Genomic_DNA"/>
</dbReference>
<gene>
    <name evidence="4" type="ORF">SELMODRAFT_7969</name>
    <name evidence="3" type="ORF">SELMODRAFT_7970</name>
</gene>
<dbReference type="Gramene" id="EFJ36758">
    <property type="protein sequence ID" value="EFJ36758"/>
    <property type="gene ID" value="SELMODRAFT_7969"/>
</dbReference>
<evidence type="ECO:0000313" key="3">
    <source>
        <dbReference type="EMBL" id="EFJ27907.1"/>
    </source>
</evidence>
<dbReference type="eggNOG" id="KOG0116">
    <property type="taxonomic scope" value="Eukaryota"/>
</dbReference>
<dbReference type="HOGENOM" id="CLU_119326_0_0_1"/>
<dbReference type="STRING" id="88036.D8QRC6"/>
<dbReference type="AlphaFoldDB" id="D8QRC6"/>
<sequence>VGNAFINQYYNVLHQSPAVVHRFYTDQSQLTRDSGGADGPVETVSTQQDIHAKIMSMDLTDFKAEIKSVVSQNSLGGGVLVMVTGSLSCKSTGKRNFVQTFFLAPQ</sequence>
<keyword evidence="5" id="KW-1185">Reference proteome</keyword>
<accession>D8QRC6</accession>
<dbReference type="KEGG" id="smo:SELMODRAFT_7969"/>
<dbReference type="PROSITE" id="PS50177">
    <property type="entry name" value="NTF2_DOMAIN"/>
    <property type="match status" value="1"/>
</dbReference>
<evidence type="ECO:0000256" key="1">
    <source>
        <dbReference type="ARBA" id="ARBA00022884"/>
    </source>
</evidence>
<organism evidence="5">
    <name type="scientific">Selaginella moellendorffii</name>
    <name type="common">Spikemoss</name>
    <dbReference type="NCBI Taxonomy" id="88036"/>
    <lineage>
        <taxon>Eukaryota</taxon>
        <taxon>Viridiplantae</taxon>
        <taxon>Streptophyta</taxon>
        <taxon>Embryophyta</taxon>
        <taxon>Tracheophyta</taxon>
        <taxon>Lycopodiopsida</taxon>
        <taxon>Selaginellales</taxon>
        <taxon>Selaginellaceae</taxon>
        <taxon>Selaginella</taxon>
    </lineage>
</organism>
<feature type="non-terminal residue" evidence="4">
    <location>
        <position position="106"/>
    </location>
</feature>
<feature type="domain" description="NTF2" evidence="2">
    <location>
        <begin position="1"/>
        <end position="106"/>
    </location>
</feature>
<dbReference type="CDD" id="cd00780">
    <property type="entry name" value="NTF2"/>
    <property type="match status" value="1"/>
</dbReference>
<evidence type="ECO:0000313" key="5">
    <source>
        <dbReference type="Proteomes" id="UP000001514"/>
    </source>
</evidence>
<dbReference type="InterPro" id="IPR039539">
    <property type="entry name" value="Ras_GTPase_bind_prot"/>
</dbReference>
<feature type="non-terminal residue" evidence="4">
    <location>
        <position position="1"/>
    </location>
</feature>
<dbReference type="KEGG" id="smo:SELMODRAFT_7970"/>
<dbReference type="SUPFAM" id="SSF54427">
    <property type="entry name" value="NTF2-like"/>
    <property type="match status" value="1"/>
</dbReference>
<protein>
    <recommendedName>
        <fullName evidence="2">NTF2 domain-containing protein</fullName>
    </recommendedName>
</protein>
<evidence type="ECO:0000259" key="2">
    <source>
        <dbReference type="PROSITE" id="PS50177"/>
    </source>
</evidence>
<dbReference type="Gramene" id="EFJ27907">
    <property type="protein sequence ID" value="EFJ27907"/>
    <property type="gene ID" value="SELMODRAFT_7970"/>
</dbReference>
<dbReference type="InterPro" id="IPR002075">
    <property type="entry name" value="NTF2_dom"/>
</dbReference>
<dbReference type="PANTHER" id="PTHR10693">
    <property type="entry name" value="RAS GTPASE-ACTIVATING PROTEIN-BINDING PROTEIN"/>
    <property type="match status" value="1"/>
</dbReference>
<dbReference type="PANTHER" id="PTHR10693:SF20">
    <property type="entry name" value="AT27578P"/>
    <property type="match status" value="1"/>
</dbReference>
<dbReference type="EMBL" id="GL377581">
    <property type="protein sequence ID" value="EFJ27907.1"/>
    <property type="molecule type" value="Genomic_DNA"/>
</dbReference>
<dbReference type="InParanoid" id="D8QRC6"/>
<proteinExistence type="predicted"/>
<keyword evidence="1" id="KW-0694">RNA-binding</keyword>